<comment type="similarity">
    <text evidence="1">Belongs to the ABC transporter superfamily.</text>
</comment>
<feature type="domain" description="ABC transporter" evidence="11">
    <location>
        <begin position="2"/>
        <end position="232"/>
    </location>
</feature>
<dbReference type="SMART" id="SM00382">
    <property type="entry name" value="AAA"/>
    <property type="match status" value="1"/>
</dbReference>
<dbReference type="GO" id="GO:0005524">
    <property type="term" value="F:ATP binding"/>
    <property type="evidence" value="ECO:0007669"/>
    <property type="project" value="UniProtKB-KW"/>
</dbReference>
<dbReference type="Proteomes" id="UP000323886">
    <property type="component" value="Unassembled WGS sequence"/>
</dbReference>
<dbReference type="EMBL" id="VWPL01000007">
    <property type="protein sequence ID" value="KAA5602346.1"/>
    <property type="molecule type" value="Genomic_DNA"/>
</dbReference>
<dbReference type="OrthoDB" id="9802264at2"/>
<keyword evidence="7 13" id="KW-0067">ATP-binding</keyword>
<dbReference type="PANTHER" id="PTHR43514">
    <property type="entry name" value="ABC TRANSPORTER I FAMILY MEMBER 10"/>
    <property type="match status" value="1"/>
</dbReference>
<keyword evidence="14" id="KW-1185">Reference proteome</keyword>
<dbReference type="GO" id="GO:0015098">
    <property type="term" value="F:molybdate ion transmembrane transporter activity"/>
    <property type="evidence" value="ECO:0007669"/>
    <property type="project" value="InterPro"/>
</dbReference>
<sequence length="378" mass="40417">MIRFDCHHVQGAFALDVAFEAEGGITALFGHSGSGKSTVIRLLAGLARPQRGHIEVDGTVLLDTAAGRNVKPHRRRLGLVFQDAQLFPHLSVRTNLGYGRFFTPAAGRVVAFDPVVEVLGISHLLDRRPMTLSGGERQRVAIGRALLASPRLLLMDEPLASLDSDRKLEVLPFIERLRDEFAIPIVYVSHAVEEVARLAARVVKLEAGKVTAIGPPAEVLAPTLYATAADRFEAVSVITGRVTRYDPEYAVTLVAHPAGEIVVPGRIEPAAGPVRIAVRSTNVTLAVGRPGGVSVRTVLFGTVERVETDGGPFALVAVALAGGDRLYAYATRLALDSLGLDVGDEVQALVKSVSIDERTLPRLVQSAPPREDAAAPRR</sequence>
<keyword evidence="5" id="KW-0997">Cell inner membrane</keyword>
<dbReference type="AlphaFoldDB" id="A0A5M6I2A8"/>
<evidence type="ECO:0000256" key="6">
    <source>
        <dbReference type="ARBA" id="ARBA00022741"/>
    </source>
</evidence>
<evidence type="ECO:0000259" key="12">
    <source>
        <dbReference type="PROSITE" id="PS51866"/>
    </source>
</evidence>
<dbReference type="InterPro" id="IPR003593">
    <property type="entry name" value="AAA+_ATPase"/>
</dbReference>
<dbReference type="InterPro" id="IPR005116">
    <property type="entry name" value="Transp-assoc_OB_typ1"/>
</dbReference>
<feature type="domain" description="Mop" evidence="12">
    <location>
        <begin position="292"/>
        <end position="359"/>
    </location>
</feature>
<dbReference type="GO" id="GO:0140359">
    <property type="term" value="F:ABC-type transporter activity"/>
    <property type="evidence" value="ECO:0007669"/>
    <property type="project" value="InterPro"/>
</dbReference>
<comment type="caution">
    <text evidence="13">The sequence shown here is derived from an EMBL/GenBank/DDBJ whole genome shotgun (WGS) entry which is preliminary data.</text>
</comment>
<dbReference type="Pfam" id="PF00005">
    <property type="entry name" value="ABC_tran"/>
    <property type="match status" value="1"/>
</dbReference>
<dbReference type="Gene3D" id="3.40.50.300">
    <property type="entry name" value="P-loop containing nucleotide triphosphate hydrolases"/>
    <property type="match status" value="1"/>
</dbReference>
<keyword evidence="6" id="KW-0547">Nucleotide-binding</keyword>
<evidence type="ECO:0000313" key="14">
    <source>
        <dbReference type="Proteomes" id="UP000323886"/>
    </source>
</evidence>
<keyword evidence="8" id="KW-1278">Translocase</keyword>
<dbReference type="SUPFAM" id="SSF52540">
    <property type="entry name" value="P-loop containing nucleoside triphosphate hydrolases"/>
    <property type="match status" value="1"/>
</dbReference>
<evidence type="ECO:0000256" key="3">
    <source>
        <dbReference type="ARBA" id="ARBA00022475"/>
    </source>
</evidence>
<keyword evidence="9" id="KW-0472">Membrane</keyword>
<dbReference type="GO" id="GO:0016020">
    <property type="term" value="C:membrane"/>
    <property type="evidence" value="ECO:0007669"/>
    <property type="project" value="InterPro"/>
</dbReference>
<keyword evidence="4 10" id="KW-0500">Molybdenum</keyword>
<evidence type="ECO:0000256" key="4">
    <source>
        <dbReference type="ARBA" id="ARBA00022505"/>
    </source>
</evidence>
<evidence type="ECO:0000256" key="9">
    <source>
        <dbReference type="ARBA" id="ARBA00023136"/>
    </source>
</evidence>
<dbReference type="GO" id="GO:0016887">
    <property type="term" value="F:ATP hydrolysis activity"/>
    <property type="evidence" value="ECO:0007669"/>
    <property type="project" value="InterPro"/>
</dbReference>
<dbReference type="InterPro" id="IPR003439">
    <property type="entry name" value="ABC_transporter-like_ATP-bd"/>
</dbReference>
<reference evidence="13 14" key="1">
    <citation type="submission" date="2019-09" db="EMBL/GenBank/DDBJ databases">
        <title>Draft Whole-Genome sequence of Blastochloris sulfoviridis DSM 729.</title>
        <authorList>
            <person name="Meyer T.E."/>
            <person name="Kyndt J.A."/>
        </authorList>
    </citation>
    <scope>NUCLEOTIDE SEQUENCE [LARGE SCALE GENOMIC DNA]</scope>
    <source>
        <strain evidence="13 14">DSM 729</strain>
    </source>
</reference>
<gene>
    <name evidence="13" type="primary">modC</name>
    <name evidence="13" type="ORF">F1193_05430</name>
</gene>
<dbReference type="PROSITE" id="PS50893">
    <property type="entry name" value="ABC_TRANSPORTER_2"/>
    <property type="match status" value="1"/>
</dbReference>
<name>A0A5M6I2A8_9HYPH</name>
<dbReference type="InterPro" id="IPR008995">
    <property type="entry name" value="Mo/tungstate-bd_C_term_dom"/>
</dbReference>
<dbReference type="RefSeq" id="WP_150096669.1">
    <property type="nucleotide sequence ID" value="NZ_VWPL01000007.1"/>
</dbReference>
<dbReference type="InterPro" id="IPR017871">
    <property type="entry name" value="ABC_transporter-like_CS"/>
</dbReference>
<dbReference type="SUPFAM" id="SSF50331">
    <property type="entry name" value="MOP-like"/>
    <property type="match status" value="1"/>
</dbReference>
<evidence type="ECO:0000259" key="11">
    <source>
        <dbReference type="PROSITE" id="PS50893"/>
    </source>
</evidence>
<organism evidence="13 14">
    <name type="scientific">Blastochloris sulfoviridis</name>
    <dbReference type="NCBI Taxonomy" id="50712"/>
    <lineage>
        <taxon>Bacteria</taxon>
        <taxon>Pseudomonadati</taxon>
        <taxon>Pseudomonadota</taxon>
        <taxon>Alphaproteobacteria</taxon>
        <taxon>Hyphomicrobiales</taxon>
        <taxon>Blastochloridaceae</taxon>
        <taxon>Blastochloris</taxon>
    </lineage>
</organism>
<evidence type="ECO:0000256" key="10">
    <source>
        <dbReference type="PROSITE-ProRule" id="PRU01213"/>
    </source>
</evidence>
<evidence type="ECO:0000256" key="2">
    <source>
        <dbReference type="ARBA" id="ARBA00022448"/>
    </source>
</evidence>
<dbReference type="PROSITE" id="PS00211">
    <property type="entry name" value="ABC_TRANSPORTER_1"/>
    <property type="match status" value="1"/>
</dbReference>
<dbReference type="PANTHER" id="PTHR43514:SF4">
    <property type="entry name" value="ABC TRANSPORTER I FAMILY MEMBER 10"/>
    <property type="match status" value="1"/>
</dbReference>
<dbReference type="InterPro" id="IPR004606">
    <property type="entry name" value="Mop_domain"/>
</dbReference>
<evidence type="ECO:0000256" key="8">
    <source>
        <dbReference type="ARBA" id="ARBA00022967"/>
    </source>
</evidence>
<keyword evidence="3" id="KW-1003">Cell membrane</keyword>
<protein>
    <submittedName>
        <fullName evidence="13">Molybdenum ABC transporter ATP-binding protein</fullName>
    </submittedName>
</protein>
<dbReference type="InterPro" id="IPR011868">
    <property type="entry name" value="ModC_ABC_ATP-bd"/>
</dbReference>
<dbReference type="Gene3D" id="2.40.50.100">
    <property type="match status" value="1"/>
</dbReference>
<evidence type="ECO:0000256" key="5">
    <source>
        <dbReference type="ARBA" id="ARBA00022519"/>
    </source>
</evidence>
<dbReference type="PROSITE" id="PS51866">
    <property type="entry name" value="MOP"/>
    <property type="match status" value="1"/>
</dbReference>
<keyword evidence="2" id="KW-0813">Transport</keyword>
<accession>A0A5M6I2A8</accession>
<evidence type="ECO:0000313" key="13">
    <source>
        <dbReference type="EMBL" id="KAA5602346.1"/>
    </source>
</evidence>
<dbReference type="NCBIfam" id="TIGR02142">
    <property type="entry name" value="modC_ABC"/>
    <property type="match status" value="1"/>
</dbReference>
<dbReference type="Pfam" id="PF03459">
    <property type="entry name" value="TOBE"/>
    <property type="match status" value="1"/>
</dbReference>
<dbReference type="InterPro" id="IPR027417">
    <property type="entry name" value="P-loop_NTPase"/>
</dbReference>
<proteinExistence type="inferred from homology"/>
<evidence type="ECO:0000256" key="1">
    <source>
        <dbReference type="ARBA" id="ARBA00005417"/>
    </source>
</evidence>
<dbReference type="InterPro" id="IPR050334">
    <property type="entry name" value="Molybdenum_import_ModC"/>
</dbReference>
<evidence type="ECO:0000256" key="7">
    <source>
        <dbReference type="ARBA" id="ARBA00022840"/>
    </source>
</evidence>